<comment type="caution">
    <text evidence="1">The sequence shown here is derived from an EMBL/GenBank/DDBJ whole genome shotgun (WGS) entry which is preliminary data.</text>
</comment>
<sequence length="175" mass="20577">MGFSYRKTSFLEKLEINNFSFDFLNESTICQYVILSLNSINKPVLALFDSIYDIEFNKYGQISSEAANREIILKQKSLTDECCYFMAHGYQFENKLLHHIFLAPLWKSFVEDDNERVVLNELWYGLKQLNIDITPENIERVASNNNIDLSEFSTNKIKRDLSKLDKRLNHDGRNF</sequence>
<proteinExistence type="predicted"/>
<reference evidence="1" key="1">
    <citation type="journal article" date="2015" name="Nature">
        <title>Complex archaea that bridge the gap between prokaryotes and eukaryotes.</title>
        <authorList>
            <person name="Spang A."/>
            <person name="Saw J.H."/>
            <person name="Jorgensen S.L."/>
            <person name="Zaremba-Niedzwiedzka K."/>
            <person name="Martijn J."/>
            <person name="Lind A.E."/>
            <person name="van Eijk R."/>
            <person name="Schleper C."/>
            <person name="Guy L."/>
            <person name="Ettema T.J."/>
        </authorList>
    </citation>
    <scope>NUCLEOTIDE SEQUENCE</scope>
</reference>
<protein>
    <submittedName>
        <fullName evidence="1">Uncharacterized protein</fullName>
    </submittedName>
</protein>
<name>A0A0F9JRN0_9ZZZZ</name>
<dbReference type="EMBL" id="LAZR01009449">
    <property type="protein sequence ID" value="KKM72549.1"/>
    <property type="molecule type" value="Genomic_DNA"/>
</dbReference>
<accession>A0A0F9JRN0</accession>
<dbReference type="AlphaFoldDB" id="A0A0F9JRN0"/>
<organism evidence="1">
    <name type="scientific">marine sediment metagenome</name>
    <dbReference type="NCBI Taxonomy" id="412755"/>
    <lineage>
        <taxon>unclassified sequences</taxon>
        <taxon>metagenomes</taxon>
        <taxon>ecological metagenomes</taxon>
    </lineage>
</organism>
<evidence type="ECO:0000313" key="1">
    <source>
        <dbReference type="EMBL" id="KKM72549.1"/>
    </source>
</evidence>
<gene>
    <name evidence="1" type="ORF">LCGC14_1419430</name>
</gene>